<comment type="caution">
    <text evidence="1">The sequence shown here is derived from an EMBL/GenBank/DDBJ whole genome shotgun (WGS) entry which is preliminary data.</text>
</comment>
<evidence type="ECO:0000313" key="1">
    <source>
        <dbReference type="EMBL" id="TRY69385.1"/>
    </source>
</evidence>
<protein>
    <submittedName>
        <fullName evidence="1">Uncharacterized protein</fullName>
    </submittedName>
</protein>
<organism evidence="1 2">
    <name type="scientific">Tigriopus californicus</name>
    <name type="common">Marine copepod</name>
    <dbReference type="NCBI Taxonomy" id="6832"/>
    <lineage>
        <taxon>Eukaryota</taxon>
        <taxon>Metazoa</taxon>
        <taxon>Ecdysozoa</taxon>
        <taxon>Arthropoda</taxon>
        <taxon>Crustacea</taxon>
        <taxon>Multicrustacea</taxon>
        <taxon>Hexanauplia</taxon>
        <taxon>Copepoda</taxon>
        <taxon>Harpacticoida</taxon>
        <taxon>Harpacticidae</taxon>
        <taxon>Tigriopus</taxon>
    </lineage>
</organism>
<dbReference type="Proteomes" id="UP000318571">
    <property type="component" value="Chromosome 1"/>
</dbReference>
<accession>A0A553NVD3</accession>
<name>A0A553NVD3_TIGCA</name>
<sequence>MSLSSSWAEMCMELVQIWRRSHSVVVAGILNISDREDLFIYLKEHTSNLISVTCQAYLNKPDREEYQIH</sequence>
<dbReference type="EMBL" id="VCGU01000010">
    <property type="protein sequence ID" value="TRY69385.1"/>
    <property type="molecule type" value="Genomic_DNA"/>
</dbReference>
<evidence type="ECO:0000313" key="2">
    <source>
        <dbReference type="Proteomes" id="UP000318571"/>
    </source>
</evidence>
<proteinExistence type="predicted"/>
<dbReference type="AlphaFoldDB" id="A0A553NVD3"/>
<gene>
    <name evidence="1" type="ORF">TCAL_15142</name>
</gene>
<keyword evidence="2" id="KW-1185">Reference proteome</keyword>
<reference evidence="1 2" key="1">
    <citation type="journal article" date="2018" name="Nat. Ecol. Evol.">
        <title>Genomic signatures of mitonuclear coevolution across populations of Tigriopus californicus.</title>
        <authorList>
            <person name="Barreto F.S."/>
            <person name="Watson E.T."/>
            <person name="Lima T.G."/>
            <person name="Willett C.S."/>
            <person name="Edmands S."/>
            <person name="Li W."/>
            <person name="Burton R.S."/>
        </authorList>
    </citation>
    <scope>NUCLEOTIDE SEQUENCE [LARGE SCALE GENOMIC DNA]</scope>
    <source>
        <strain evidence="1 2">San Diego</strain>
    </source>
</reference>